<keyword evidence="4" id="KW-0804">Transcription</keyword>
<dbReference type="InterPro" id="IPR000847">
    <property type="entry name" value="LysR_HTH_N"/>
</dbReference>
<organism evidence="6 7">
    <name type="scientific">Pseudomonas putida</name>
    <name type="common">Arthrobacter siderocapsulatus</name>
    <dbReference type="NCBI Taxonomy" id="303"/>
    <lineage>
        <taxon>Bacteria</taxon>
        <taxon>Pseudomonadati</taxon>
        <taxon>Pseudomonadota</taxon>
        <taxon>Gammaproteobacteria</taxon>
        <taxon>Pseudomonadales</taxon>
        <taxon>Pseudomonadaceae</taxon>
        <taxon>Pseudomonas</taxon>
    </lineage>
</organism>
<dbReference type="PROSITE" id="PS50931">
    <property type="entry name" value="HTH_LYSR"/>
    <property type="match status" value="1"/>
</dbReference>
<sequence>MWQFDPVSLRLFIAACEEGSIAAAATREFIAPSAVSKRISDIESAFATALLVRSKKGVAPTPAGQALLRHARKFMRDIERLQGELSEYAEGARGHVRVLANVSSLMEFLPEELARFLAENEHIQVDVEERFSSDVVRGIEEGHADIGICRQSMAEGDLEFHPYRTDHLSVVVNTRHPLAGRESISFVETLDFHHLNISAFSTLGTQMQKLARAAGKDLQYRTCVSSFDAALRLVEAGMVLAIFPQEAVARYVELFGLRVIPLTDDWVRGQFVICVRDSASLSLAAKRLLDHLLAAPACA</sequence>
<evidence type="ECO:0000256" key="4">
    <source>
        <dbReference type="ARBA" id="ARBA00023163"/>
    </source>
</evidence>
<dbReference type="InterPro" id="IPR005119">
    <property type="entry name" value="LysR_subst-bd"/>
</dbReference>
<dbReference type="RefSeq" id="WP_084855759.1">
    <property type="nucleotide sequence ID" value="NZ_JAOTEI010000122.1"/>
</dbReference>
<accession>A0A1X0ZZL1</accession>
<dbReference type="Gene3D" id="3.40.190.290">
    <property type="match status" value="1"/>
</dbReference>
<dbReference type="Gene3D" id="1.10.10.10">
    <property type="entry name" value="Winged helix-like DNA-binding domain superfamily/Winged helix DNA-binding domain"/>
    <property type="match status" value="1"/>
</dbReference>
<dbReference type="SUPFAM" id="SSF53850">
    <property type="entry name" value="Periplasmic binding protein-like II"/>
    <property type="match status" value="1"/>
</dbReference>
<feature type="domain" description="HTH lysR-type" evidence="5">
    <location>
        <begin position="4"/>
        <end position="61"/>
    </location>
</feature>
<dbReference type="EMBL" id="NBWC01000012">
    <property type="protein sequence ID" value="ORL65103.1"/>
    <property type="molecule type" value="Genomic_DNA"/>
</dbReference>
<protein>
    <submittedName>
        <fullName evidence="6">LysR family transcriptional regulator</fullName>
    </submittedName>
</protein>
<dbReference type="Pfam" id="PF03466">
    <property type="entry name" value="LysR_substrate"/>
    <property type="match status" value="1"/>
</dbReference>
<keyword evidence="2" id="KW-0805">Transcription regulation</keyword>
<dbReference type="Pfam" id="PF00126">
    <property type="entry name" value="HTH_1"/>
    <property type="match status" value="1"/>
</dbReference>
<comment type="caution">
    <text evidence="6">The sequence shown here is derived from an EMBL/GenBank/DDBJ whole genome shotgun (WGS) entry which is preliminary data.</text>
</comment>
<dbReference type="AlphaFoldDB" id="A0A1X0ZZL1"/>
<comment type="similarity">
    <text evidence="1">Belongs to the LysR transcriptional regulatory family.</text>
</comment>
<name>A0A1X0ZZL1_PSEPU</name>
<dbReference type="GO" id="GO:0003677">
    <property type="term" value="F:DNA binding"/>
    <property type="evidence" value="ECO:0007669"/>
    <property type="project" value="UniProtKB-KW"/>
</dbReference>
<evidence type="ECO:0000256" key="3">
    <source>
        <dbReference type="ARBA" id="ARBA00023125"/>
    </source>
</evidence>
<proteinExistence type="inferred from homology"/>
<dbReference type="GO" id="GO:0005829">
    <property type="term" value="C:cytosol"/>
    <property type="evidence" value="ECO:0007669"/>
    <property type="project" value="TreeGrafter"/>
</dbReference>
<dbReference type="Proteomes" id="UP000193675">
    <property type="component" value="Unassembled WGS sequence"/>
</dbReference>
<evidence type="ECO:0000313" key="7">
    <source>
        <dbReference type="Proteomes" id="UP000193675"/>
    </source>
</evidence>
<dbReference type="GO" id="GO:0003700">
    <property type="term" value="F:DNA-binding transcription factor activity"/>
    <property type="evidence" value="ECO:0007669"/>
    <property type="project" value="InterPro"/>
</dbReference>
<evidence type="ECO:0000313" key="6">
    <source>
        <dbReference type="EMBL" id="ORL65103.1"/>
    </source>
</evidence>
<evidence type="ECO:0000259" key="5">
    <source>
        <dbReference type="PROSITE" id="PS50931"/>
    </source>
</evidence>
<dbReference type="PANTHER" id="PTHR30419:SF2">
    <property type="entry name" value="LYSR FAMILY TRANSCRIPTIONAL REGULATOR"/>
    <property type="match status" value="1"/>
</dbReference>
<reference evidence="6 7" key="1">
    <citation type="submission" date="2017-04" db="EMBL/GenBank/DDBJ databases">
        <title>Presence of VIM-2 positive Pseudomonas species in chickens and their surrounding environment.</title>
        <authorList>
            <person name="Zhang R."/>
        </authorList>
    </citation>
    <scope>NUCLEOTIDE SEQUENCE [LARGE SCALE GENOMIC DNA]</scope>
    <source>
        <strain evidence="6 7">DZ-C18</strain>
    </source>
</reference>
<evidence type="ECO:0000256" key="1">
    <source>
        <dbReference type="ARBA" id="ARBA00009437"/>
    </source>
</evidence>
<keyword evidence="3" id="KW-0238">DNA-binding</keyword>
<dbReference type="InterPro" id="IPR036390">
    <property type="entry name" value="WH_DNA-bd_sf"/>
</dbReference>
<dbReference type="SUPFAM" id="SSF46785">
    <property type="entry name" value="Winged helix' DNA-binding domain"/>
    <property type="match status" value="1"/>
</dbReference>
<evidence type="ECO:0000256" key="2">
    <source>
        <dbReference type="ARBA" id="ARBA00023015"/>
    </source>
</evidence>
<dbReference type="CDD" id="cd08421">
    <property type="entry name" value="PBP2_LTTR_like_1"/>
    <property type="match status" value="1"/>
</dbReference>
<gene>
    <name evidence="6" type="ORF">B7H17_10305</name>
</gene>
<dbReference type="OrthoDB" id="9785974at2"/>
<dbReference type="InterPro" id="IPR050950">
    <property type="entry name" value="HTH-type_LysR_regulators"/>
</dbReference>
<dbReference type="PANTHER" id="PTHR30419">
    <property type="entry name" value="HTH-TYPE TRANSCRIPTIONAL REGULATOR YBHD"/>
    <property type="match status" value="1"/>
</dbReference>
<dbReference type="InterPro" id="IPR036388">
    <property type="entry name" value="WH-like_DNA-bd_sf"/>
</dbReference>